<dbReference type="GO" id="GO:0001671">
    <property type="term" value="F:ATPase activator activity"/>
    <property type="evidence" value="ECO:0007669"/>
    <property type="project" value="InterPro"/>
</dbReference>
<dbReference type="GO" id="GO:0006457">
    <property type="term" value="P:protein folding"/>
    <property type="evidence" value="ECO:0007669"/>
    <property type="project" value="TreeGrafter"/>
</dbReference>
<organism evidence="4">
    <name type="scientific">Paramoeba aestuarina</name>
    <dbReference type="NCBI Taxonomy" id="180227"/>
    <lineage>
        <taxon>Eukaryota</taxon>
        <taxon>Amoebozoa</taxon>
        <taxon>Discosea</taxon>
        <taxon>Flabellinia</taxon>
        <taxon>Dactylopodida</taxon>
        <taxon>Paramoebidae</taxon>
        <taxon>Paramoeba</taxon>
    </lineage>
</organism>
<dbReference type="Pfam" id="PF08327">
    <property type="entry name" value="AHSA1"/>
    <property type="match status" value="1"/>
</dbReference>
<dbReference type="Gene3D" id="3.30.530.20">
    <property type="match status" value="1"/>
</dbReference>
<dbReference type="PANTHER" id="PTHR13009:SF22">
    <property type="entry name" value="LD43819P"/>
    <property type="match status" value="1"/>
</dbReference>
<dbReference type="AlphaFoldDB" id="A0A7S4U7C8"/>
<sequence>MAKWGEGDSRWIVEEREDGHNLNDWHWVEKNIVPWCKTEVANRFKDLTIYDGPLGQFKFTGLKNLDGSICAHVRRGRRFVMYEYNMSFDWSGRLVQEDGSIEVKGTVKIPYMGDENDFDDFEFEVSVDGKGAKAKGIVHQECKKVLKKAVKEFMEYMNTKWTEGPIKSDSQSEIKRCTLKNEEQSSQSSSSVKAAASSQVTNSSSKSKSGVKNKDLTQKVTLNGPVQMIFSTFLDKDRLSAFTQSETHIDPKVGGAFKLFSGNVTGEFLEIVPEKKIVQKWRFSDWKPDVYSTVTLTFESSSQTIIKLSQNNIPADDLNRTKEGWNRFYWNNFRNIFGGNIGSFM</sequence>
<dbReference type="Gene3D" id="3.15.10.20">
    <property type="entry name" value="Activator of Hsp90 ATPase Aha1, N-terminal domain"/>
    <property type="match status" value="1"/>
</dbReference>
<comment type="similarity">
    <text evidence="1">Belongs to the AHA1 family.</text>
</comment>
<dbReference type="CDD" id="cd08892">
    <property type="entry name" value="SRPBCC_Aha1"/>
    <property type="match status" value="1"/>
</dbReference>
<dbReference type="InterPro" id="IPR023393">
    <property type="entry name" value="START-like_dom_sf"/>
</dbReference>
<dbReference type="GO" id="GO:0051087">
    <property type="term" value="F:protein-folding chaperone binding"/>
    <property type="evidence" value="ECO:0007669"/>
    <property type="project" value="InterPro"/>
</dbReference>
<dbReference type="PANTHER" id="PTHR13009">
    <property type="entry name" value="HEAT SHOCK PROTEIN 90 HSP90 CO-CHAPERONE AHA-1"/>
    <property type="match status" value="1"/>
</dbReference>
<name>A0A7S4U7C8_9EUKA</name>
<evidence type="ECO:0000256" key="1">
    <source>
        <dbReference type="ARBA" id="ARBA00006817"/>
    </source>
</evidence>
<dbReference type="GO" id="GO:0005829">
    <property type="term" value="C:cytosol"/>
    <property type="evidence" value="ECO:0007669"/>
    <property type="project" value="TreeGrafter"/>
</dbReference>
<dbReference type="InterPro" id="IPR013538">
    <property type="entry name" value="ASHA1/2-like_C"/>
</dbReference>
<evidence type="ECO:0000256" key="2">
    <source>
        <dbReference type="SAM" id="MobiDB-lite"/>
    </source>
</evidence>
<feature type="region of interest" description="Disordered" evidence="2">
    <location>
        <begin position="178"/>
        <end position="213"/>
    </location>
</feature>
<evidence type="ECO:0000313" key="4">
    <source>
        <dbReference type="EMBL" id="CAE2330774.1"/>
    </source>
</evidence>
<dbReference type="InterPro" id="IPR036338">
    <property type="entry name" value="Aha1"/>
</dbReference>
<accession>A0A7S4U7C8</accession>
<reference evidence="4" key="1">
    <citation type="submission" date="2021-01" db="EMBL/GenBank/DDBJ databases">
        <authorList>
            <person name="Corre E."/>
            <person name="Pelletier E."/>
            <person name="Niang G."/>
            <person name="Scheremetjew M."/>
            <person name="Finn R."/>
            <person name="Kale V."/>
            <person name="Holt S."/>
            <person name="Cochrane G."/>
            <person name="Meng A."/>
            <person name="Brown T."/>
            <person name="Cohen L."/>
        </authorList>
    </citation>
    <scope>NUCLEOTIDE SEQUENCE</scope>
    <source>
        <strain evidence="4">SoJaBio B1-5/56/2</strain>
    </source>
</reference>
<dbReference type="SUPFAM" id="SSF103111">
    <property type="entry name" value="Activator of Hsp90 ATPase, Aha1"/>
    <property type="match status" value="1"/>
</dbReference>
<protein>
    <recommendedName>
        <fullName evidence="3">Activator of Hsp90 ATPase AHSA1-like N-terminal domain-containing protein</fullName>
    </recommendedName>
</protein>
<feature type="compositionally biased region" description="Low complexity" evidence="2">
    <location>
        <begin position="184"/>
        <end position="210"/>
    </location>
</feature>
<dbReference type="Pfam" id="PF09229">
    <property type="entry name" value="Aha1_N"/>
    <property type="match status" value="1"/>
</dbReference>
<dbReference type="EMBL" id="HBKR01033610">
    <property type="protein sequence ID" value="CAE2330774.1"/>
    <property type="molecule type" value="Transcribed_RNA"/>
</dbReference>
<feature type="domain" description="Activator of Hsp90 ATPase AHSA1-like N-terminal" evidence="3">
    <location>
        <begin position="29"/>
        <end position="159"/>
    </location>
</feature>
<dbReference type="SMART" id="SM01000">
    <property type="entry name" value="Aha1_N"/>
    <property type="match status" value="1"/>
</dbReference>
<dbReference type="SUPFAM" id="SSF55961">
    <property type="entry name" value="Bet v1-like"/>
    <property type="match status" value="1"/>
</dbReference>
<gene>
    <name evidence="4" type="ORF">NAES01612_LOCUS22050</name>
</gene>
<proteinExistence type="inferred from homology"/>
<dbReference type="InterPro" id="IPR015310">
    <property type="entry name" value="AHSA1-like_N"/>
</dbReference>
<evidence type="ECO:0000259" key="3">
    <source>
        <dbReference type="SMART" id="SM01000"/>
    </source>
</evidence>